<feature type="region of interest" description="Disordered" evidence="1">
    <location>
        <begin position="205"/>
        <end position="240"/>
    </location>
</feature>
<feature type="chain" id="PRO_5045163413" description="SWIM-type domain-containing protein" evidence="2">
    <location>
        <begin position="21"/>
        <end position="314"/>
    </location>
</feature>
<name>A0ABR4J920_9EURO</name>
<evidence type="ECO:0000313" key="3">
    <source>
        <dbReference type="EMBL" id="KAL2836480.1"/>
    </source>
</evidence>
<organism evidence="3 4">
    <name type="scientific">Aspergillus pseudodeflectus</name>
    <dbReference type="NCBI Taxonomy" id="176178"/>
    <lineage>
        <taxon>Eukaryota</taxon>
        <taxon>Fungi</taxon>
        <taxon>Dikarya</taxon>
        <taxon>Ascomycota</taxon>
        <taxon>Pezizomycotina</taxon>
        <taxon>Eurotiomycetes</taxon>
        <taxon>Eurotiomycetidae</taxon>
        <taxon>Eurotiales</taxon>
        <taxon>Aspergillaceae</taxon>
        <taxon>Aspergillus</taxon>
        <taxon>Aspergillus subgen. Nidulantes</taxon>
    </lineage>
</organism>
<keyword evidence="4" id="KW-1185">Reference proteome</keyword>
<keyword evidence="2" id="KW-0732">Signal</keyword>
<reference evidence="3 4" key="1">
    <citation type="submission" date="2024-07" db="EMBL/GenBank/DDBJ databases">
        <title>Section-level genome sequencing and comparative genomics of Aspergillus sections Usti and Cavernicolus.</title>
        <authorList>
            <consortium name="Lawrence Berkeley National Laboratory"/>
            <person name="Nybo J.L."/>
            <person name="Vesth T.C."/>
            <person name="Theobald S."/>
            <person name="Frisvad J.C."/>
            <person name="Larsen T.O."/>
            <person name="Kjaerboelling I."/>
            <person name="Rothschild-Mancinelli K."/>
            <person name="Lyhne E.K."/>
            <person name="Kogle M.E."/>
            <person name="Barry K."/>
            <person name="Clum A."/>
            <person name="Na H."/>
            <person name="Ledsgaard L."/>
            <person name="Lin J."/>
            <person name="Lipzen A."/>
            <person name="Kuo A."/>
            <person name="Riley R."/>
            <person name="Mondo S."/>
            <person name="LaButti K."/>
            <person name="Haridas S."/>
            <person name="Pangalinan J."/>
            <person name="Salamov A.A."/>
            <person name="Simmons B.A."/>
            <person name="Magnuson J.K."/>
            <person name="Chen J."/>
            <person name="Drula E."/>
            <person name="Henrissat B."/>
            <person name="Wiebenga A."/>
            <person name="Lubbers R.J."/>
            <person name="Gomes A.C."/>
            <person name="Macurrencykelacurrency M.R."/>
            <person name="Stajich J."/>
            <person name="Grigoriev I.V."/>
            <person name="Mortensen U.H."/>
            <person name="De vries R.P."/>
            <person name="Baker S.E."/>
            <person name="Andersen M.R."/>
        </authorList>
    </citation>
    <scope>NUCLEOTIDE SEQUENCE [LARGE SCALE GENOMIC DNA]</scope>
    <source>
        <strain evidence="3 4">CBS 756.74</strain>
    </source>
</reference>
<accession>A0ABR4J920</accession>
<gene>
    <name evidence="3" type="ORF">BJX68DRAFT_250600</name>
</gene>
<comment type="caution">
    <text evidence="3">The sequence shown here is derived from an EMBL/GenBank/DDBJ whole genome shotgun (WGS) entry which is preliminary data.</text>
</comment>
<feature type="compositionally biased region" description="Basic and acidic residues" evidence="1">
    <location>
        <begin position="123"/>
        <end position="145"/>
    </location>
</feature>
<feature type="region of interest" description="Disordered" evidence="1">
    <location>
        <begin position="120"/>
        <end position="145"/>
    </location>
</feature>
<feature type="region of interest" description="Disordered" evidence="1">
    <location>
        <begin position="43"/>
        <end position="67"/>
    </location>
</feature>
<evidence type="ECO:0000256" key="1">
    <source>
        <dbReference type="SAM" id="MobiDB-lite"/>
    </source>
</evidence>
<proteinExistence type="predicted"/>
<evidence type="ECO:0000256" key="2">
    <source>
        <dbReference type="SAM" id="SignalP"/>
    </source>
</evidence>
<protein>
    <recommendedName>
        <fullName evidence="5">SWIM-type domain-containing protein</fullName>
    </recommendedName>
</protein>
<dbReference type="Proteomes" id="UP001610444">
    <property type="component" value="Unassembled WGS sequence"/>
</dbReference>
<feature type="compositionally biased region" description="Basic and acidic residues" evidence="1">
    <location>
        <begin position="215"/>
        <end position="230"/>
    </location>
</feature>
<evidence type="ECO:0008006" key="5">
    <source>
        <dbReference type="Google" id="ProtNLM"/>
    </source>
</evidence>
<dbReference type="GeneID" id="98157443"/>
<dbReference type="RefSeq" id="XP_070892097.1">
    <property type="nucleotide sequence ID" value="XM_071042279.1"/>
</dbReference>
<feature type="signal peptide" evidence="2">
    <location>
        <begin position="1"/>
        <end position="20"/>
    </location>
</feature>
<sequence length="314" mass="34437">MCSINGWSIVLSWGVNLVWTDLPRTSQFINDLLSKLSQYTTVDTGQSSDEEAPEDGPPYHHHYHQSHQRPISTFPHSQLTDIKPLMLTLHCIFPNELLLALDILDRGLIRRVLTEDTAMPANRELETSETEPGKRSESDDSSMRKEDFFFVTSASTTSNHQLLSNTQPKPHQQNHWQTKGYEVRLHAWNCTCPAFTLSAFRNLGPEPSSPLSPSPEKRRSDVNERVEDKLPSSTPDHAGEVCAQADADAGDTGAYSFGGTFPMHPESAPAVCKHILACLLVAMCPGLGGKSGGGGRFVAPRMEEVAALCAGWGG</sequence>
<dbReference type="EMBL" id="JBFXLR010000114">
    <property type="protein sequence ID" value="KAL2836480.1"/>
    <property type="molecule type" value="Genomic_DNA"/>
</dbReference>
<evidence type="ECO:0000313" key="4">
    <source>
        <dbReference type="Proteomes" id="UP001610444"/>
    </source>
</evidence>